<reference evidence="5 6" key="1">
    <citation type="submission" date="2024-01" db="EMBL/GenBank/DDBJ databases">
        <title>The genomes of 5 underutilized Papilionoideae crops provide insights into root nodulation and disease resistanc.</title>
        <authorList>
            <person name="Yuan L."/>
        </authorList>
    </citation>
    <scope>NUCLEOTIDE SEQUENCE [LARGE SCALE GENOMIC DNA]</scope>
    <source>
        <strain evidence="5">ZHUSHIDOU_FW_LH</strain>
        <tissue evidence="5">Leaf</tissue>
    </source>
</reference>
<name>A0AAN9FDA0_CROPI</name>
<evidence type="ECO:0000256" key="2">
    <source>
        <dbReference type="ARBA" id="ARBA00023136"/>
    </source>
</evidence>
<dbReference type="Proteomes" id="UP001372338">
    <property type="component" value="Unassembled WGS sequence"/>
</dbReference>
<keyword evidence="6" id="KW-1185">Reference proteome</keyword>
<comment type="caution">
    <text evidence="5">The sequence shown here is derived from an EMBL/GenBank/DDBJ whole genome shotgun (WGS) entry which is preliminary data.</text>
</comment>
<dbReference type="GO" id="GO:0012505">
    <property type="term" value="C:endomembrane system"/>
    <property type="evidence" value="ECO:0007669"/>
    <property type="project" value="UniProtKB-SubCell"/>
</dbReference>
<evidence type="ECO:0000313" key="5">
    <source>
        <dbReference type="EMBL" id="KAK7274422.1"/>
    </source>
</evidence>
<organism evidence="5 6">
    <name type="scientific">Crotalaria pallida</name>
    <name type="common">Smooth rattlebox</name>
    <name type="synonym">Crotalaria striata</name>
    <dbReference type="NCBI Taxonomy" id="3830"/>
    <lineage>
        <taxon>Eukaryota</taxon>
        <taxon>Viridiplantae</taxon>
        <taxon>Streptophyta</taxon>
        <taxon>Embryophyta</taxon>
        <taxon>Tracheophyta</taxon>
        <taxon>Spermatophyta</taxon>
        <taxon>Magnoliopsida</taxon>
        <taxon>eudicotyledons</taxon>
        <taxon>Gunneridae</taxon>
        <taxon>Pentapetalae</taxon>
        <taxon>rosids</taxon>
        <taxon>fabids</taxon>
        <taxon>Fabales</taxon>
        <taxon>Fabaceae</taxon>
        <taxon>Papilionoideae</taxon>
        <taxon>50 kb inversion clade</taxon>
        <taxon>genistoids sensu lato</taxon>
        <taxon>core genistoids</taxon>
        <taxon>Crotalarieae</taxon>
        <taxon>Crotalaria</taxon>
    </lineage>
</organism>
<dbReference type="SMART" id="SM01270">
    <property type="entry name" value="Longin"/>
    <property type="match status" value="1"/>
</dbReference>
<comment type="similarity">
    <text evidence="1">Belongs to the synaptobrevin family.</text>
</comment>
<dbReference type="Pfam" id="PF13774">
    <property type="entry name" value="Longin"/>
    <property type="match status" value="1"/>
</dbReference>
<dbReference type="SUPFAM" id="SSF64356">
    <property type="entry name" value="SNARE-like"/>
    <property type="match status" value="1"/>
</dbReference>
<evidence type="ECO:0000313" key="6">
    <source>
        <dbReference type="Proteomes" id="UP001372338"/>
    </source>
</evidence>
<evidence type="ECO:0000256" key="3">
    <source>
        <dbReference type="ARBA" id="ARBA00046280"/>
    </source>
</evidence>
<proteinExistence type="inferred from homology"/>
<gene>
    <name evidence="5" type="ORF">RIF29_15509</name>
</gene>
<accession>A0AAN9FDA0</accession>
<dbReference type="InterPro" id="IPR010908">
    <property type="entry name" value="Longin_dom"/>
</dbReference>
<dbReference type="FunFam" id="3.30.450.50:FF:000008">
    <property type="entry name" value="Vesicle-associated membrane protein 711"/>
    <property type="match status" value="1"/>
</dbReference>
<sequence length="211" mass="24146">MGIFYAMVARGQVVLAEFSAMQSNASVVAKQILEKINQGNNNNNSNASYSHDRYVFHVKRTDGLTVICMANDAIERRIPFAFLEDIHERFVQTYGRAILSAPAYAMNDEFSRVLSQQMDYYSTDPNADRLNRLKGEMTQASSLYGNPCSTFHHHHLRYARIYLPWSSVDFLLELTFEVYNPNSSSIVASSKFYYCSISLKIIMYWDAIISN</sequence>
<dbReference type="CDD" id="cd14824">
    <property type="entry name" value="Longin"/>
    <property type="match status" value="1"/>
</dbReference>
<dbReference type="InterPro" id="IPR011012">
    <property type="entry name" value="Longin-like_dom_sf"/>
</dbReference>
<dbReference type="PANTHER" id="PTHR21136:SF181">
    <property type="entry name" value="LONGIN-LIKE DOMAIN-CONTAINING PROTEIN-RELATED"/>
    <property type="match status" value="1"/>
</dbReference>
<evidence type="ECO:0000259" key="4">
    <source>
        <dbReference type="PROSITE" id="PS50859"/>
    </source>
</evidence>
<feature type="domain" description="Longin" evidence="4">
    <location>
        <begin position="7"/>
        <end position="114"/>
    </location>
</feature>
<dbReference type="InterPro" id="IPR051097">
    <property type="entry name" value="Synaptobrevin-like_transport"/>
</dbReference>
<dbReference type="Gene3D" id="3.30.450.50">
    <property type="entry name" value="Longin domain"/>
    <property type="match status" value="1"/>
</dbReference>
<dbReference type="PROSITE" id="PS50859">
    <property type="entry name" value="LONGIN"/>
    <property type="match status" value="1"/>
</dbReference>
<dbReference type="EMBL" id="JAYWIO010000003">
    <property type="protein sequence ID" value="KAK7274422.1"/>
    <property type="molecule type" value="Genomic_DNA"/>
</dbReference>
<dbReference type="AlphaFoldDB" id="A0AAN9FDA0"/>
<evidence type="ECO:0000256" key="1">
    <source>
        <dbReference type="ARBA" id="ARBA00008025"/>
    </source>
</evidence>
<protein>
    <recommendedName>
        <fullName evidence="4">Longin domain-containing protein</fullName>
    </recommendedName>
</protein>
<comment type="subcellular location">
    <subcellularLocation>
        <location evidence="3">Endomembrane system</location>
        <topology evidence="3">Single-pass type IV membrane protein</topology>
    </subcellularLocation>
</comment>
<dbReference type="PANTHER" id="PTHR21136">
    <property type="entry name" value="SNARE PROTEINS"/>
    <property type="match status" value="1"/>
</dbReference>
<keyword evidence="2" id="KW-0472">Membrane</keyword>